<dbReference type="Pfam" id="PF00753">
    <property type="entry name" value="Lactamase_B"/>
    <property type="match status" value="1"/>
</dbReference>
<dbReference type="InterPro" id="IPR001279">
    <property type="entry name" value="Metallo-B-lactamas"/>
</dbReference>
<feature type="domain" description="Metallo-beta-lactamase" evidence="5">
    <location>
        <begin position="18"/>
        <end position="197"/>
    </location>
</feature>
<dbReference type="InterPro" id="IPR036866">
    <property type="entry name" value="RibonucZ/Hydroxyglut_hydro"/>
</dbReference>
<keyword evidence="4" id="KW-0862">Zinc</keyword>
<keyword evidence="3" id="KW-0378">Hydrolase</keyword>
<protein>
    <recommendedName>
        <fullName evidence="5">Metallo-beta-lactamase domain-containing protein</fullName>
    </recommendedName>
</protein>
<dbReference type="SUPFAM" id="SSF56281">
    <property type="entry name" value="Metallo-hydrolase/oxidoreductase"/>
    <property type="match status" value="1"/>
</dbReference>
<dbReference type="InterPro" id="IPR051453">
    <property type="entry name" value="MBL_Glyoxalase_II"/>
</dbReference>
<comment type="caution">
    <text evidence="6">The sequence shown here is derived from an EMBL/GenBank/DDBJ whole genome shotgun (WGS) entry which is preliminary data.</text>
</comment>
<organism evidence="6 7">
    <name type="scientific">Candidatus Iainarchaeum sp</name>
    <dbReference type="NCBI Taxonomy" id="3101447"/>
    <lineage>
        <taxon>Archaea</taxon>
        <taxon>Candidatus Iainarchaeota</taxon>
        <taxon>Candidatus Iainarchaeia</taxon>
        <taxon>Candidatus Iainarchaeales</taxon>
        <taxon>Candidatus Iainarchaeaceae</taxon>
        <taxon>Candidatus Iainarchaeum</taxon>
    </lineage>
</organism>
<dbReference type="SMART" id="SM00849">
    <property type="entry name" value="Lactamase_B"/>
    <property type="match status" value="1"/>
</dbReference>
<dbReference type="Proteomes" id="UP000278031">
    <property type="component" value="Unassembled WGS sequence"/>
</dbReference>
<dbReference type="PANTHER" id="PTHR46233:SF3">
    <property type="entry name" value="HYDROXYACYLGLUTATHIONE HYDROLASE GLOC"/>
    <property type="match status" value="1"/>
</dbReference>
<evidence type="ECO:0000313" key="7">
    <source>
        <dbReference type="Proteomes" id="UP000278031"/>
    </source>
</evidence>
<dbReference type="AlphaFoldDB" id="A0A497JHI3"/>
<evidence type="ECO:0000256" key="2">
    <source>
        <dbReference type="ARBA" id="ARBA00022723"/>
    </source>
</evidence>
<dbReference type="GO" id="GO:0046872">
    <property type="term" value="F:metal ion binding"/>
    <property type="evidence" value="ECO:0007669"/>
    <property type="project" value="UniProtKB-KW"/>
</dbReference>
<name>A0A497JHI3_9ARCH</name>
<dbReference type="Gene3D" id="3.60.15.10">
    <property type="entry name" value="Ribonuclease Z/Hydroxyacylglutathione hydrolase-like"/>
    <property type="match status" value="1"/>
</dbReference>
<dbReference type="PANTHER" id="PTHR46233">
    <property type="entry name" value="HYDROXYACYLGLUTATHIONE HYDROLASE GLOC"/>
    <property type="match status" value="1"/>
</dbReference>
<keyword evidence="2" id="KW-0479">Metal-binding</keyword>
<dbReference type="EMBL" id="QMWP01000035">
    <property type="protein sequence ID" value="RLG70740.1"/>
    <property type="molecule type" value="Genomic_DNA"/>
</dbReference>
<dbReference type="GO" id="GO:0016787">
    <property type="term" value="F:hydrolase activity"/>
    <property type="evidence" value="ECO:0007669"/>
    <property type="project" value="UniProtKB-KW"/>
</dbReference>
<dbReference type="CDD" id="cd06262">
    <property type="entry name" value="metallo-hydrolase-like_MBL-fold"/>
    <property type="match status" value="1"/>
</dbReference>
<evidence type="ECO:0000259" key="5">
    <source>
        <dbReference type="SMART" id="SM00849"/>
    </source>
</evidence>
<evidence type="ECO:0000256" key="4">
    <source>
        <dbReference type="ARBA" id="ARBA00022833"/>
    </source>
</evidence>
<reference evidence="6 7" key="1">
    <citation type="submission" date="2018-06" db="EMBL/GenBank/DDBJ databases">
        <title>Extensive metabolic versatility and redundancy in microbially diverse, dynamic hydrothermal sediments.</title>
        <authorList>
            <person name="Dombrowski N."/>
            <person name="Teske A."/>
            <person name="Baker B.J."/>
        </authorList>
    </citation>
    <scope>NUCLEOTIDE SEQUENCE [LARGE SCALE GENOMIC DNA]</scope>
    <source>
        <strain evidence="6">B51_G17</strain>
    </source>
</reference>
<proteinExistence type="predicted"/>
<accession>A0A497JHI3</accession>
<evidence type="ECO:0000256" key="3">
    <source>
        <dbReference type="ARBA" id="ARBA00022801"/>
    </source>
</evidence>
<evidence type="ECO:0000256" key="1">
    <source>
        <dbReference type="ARBA" id="ARBA00001947"/>
    </source>
</evidence>
<comment type="cofactor">
    <cofactor evidence="1">
        <name>Zn(2+)</name>
        <dbReference type="ChEBI" id="CHEBI:29105"/>
    </cofactor>
</comment>
<gene>
    <name evidence="6" type="ORF">DRO04_01230</name>
</gene>
<sequence length="217" mass="24958">MPVRVDEGLYLLKRKELFCNVYVILGKKIAIIDSGLKSGRKVLLEMLKNIGVSAENVDLVLHTHGHVDHFSNSKIFKKAKLLMHKEDAKFVNKKDMQLSCAEYFEFEQVDWPKVREIEDKKIKIGDIKLEVLHTPGHSKGSVCFLEAKRKWLFSGDTLFRDAFGRFDLPGSNRNELINSLKKLYSIVDRFNLLLPGHGLILKGNQRKNLVEILKELE</sequence>
<evidence type="ECO:0000313" key="6">
    <source>
        <dbReference type="EMBL" id="RLG70740.1"/>
    </source>
</evidence>